<keyword evidence="2" id="KW-1185">Reference proteome</keyword>
<name>A0AAD5V0G6_9APHY</name>
<organism evidence="1 2">
    <name type="scientific">Meripilus lineatus</name>
    <dbReference type="NCBI Taxonomy" id="2056292"/>
    <lineage>
        <taxon>Eukaryota</taxon>
        <taxon>Fungi</taxon>
        <taxon>Dikarya</taxon>
        <taxon>Basidiomycota</taxon>
        <taxon>Agaricomycotina</taxon>
        <taxon>Agaricomycetes</taxon>
        <taxon>Polyporales</taxon>
        <taxon>Meripilaceae</taxon>
        <taxon>Meripilus</taxon>
    </lineage>
</organism>
<reference evidence="1" key="1">
    <citation type="submission" date="2022-07" db="EMBL/GenBank/DDBJ databases">
        <title>Genome Sequence of Physisporinus lineatus.</title>
        <authorList>
            <person name="Buettner E."/>
        </authorList>
    </citation>
    <scope>NUCLEOTIDE SEQUENCE</scope>
    <source>
        <strain evidence="1">VT162</strain>
    </source>
</reference>
<sequence length="152" mass="16851">MAVTTCTPTSVHNAGTVTATDSTTSAPFAFAQINGEICLVQLPSPLVPSPFIACDVRLFRHELITIFRYSHSTSFHPSDIQILEFLDERTTLYEEDKGTVFLSREAVARMQRLAALSAYSPSRHYQPAVMGFVRKAHLTAQGARPSRMARIH</sequence>
<proteinExistence type="predicted"/>
<gene>
    <name evidence="1" type="ORF">NLI96_g6733</name>
</gene>
<dbReference type="Proteomes" id="UP001212997">
    <property type="component" value="Unassembled WGS sequence"/>
</dbReference>
<dbReference type="EMBL" id="JANAWD010000256">
    <property type="protein sequence ID" value="KAJ3482799.1"/>
    <property type="molecule type" value="Genomic_DNA"/>
</dbReference>
<comment type="caution">
    <text evidence="1">The sequence shown here is derived from an EMBL/GenBank/DDBJ whole genome shotgun (WGS) entry which is preliminary data.</text>
</comment>
<evidence type="ECO:0000313" key="1">
    <source>
        <dbReference type="EMBL" id="KAJ3482799.1"/>
    </source>
</evidence>
<dbReference type="AlphaFoldDB" id="A0AAD5V0G6"/>
<protein>
    <submittedName>
        <fullName evidence="1">Uncharacterized protein</fullName>
    </submittedName>
</protein>
<accession>A0AAD5V0G6</accession>
<evidence type="ECO:0000313" key="2">
    <source>
        <dbReference type="Proteomes" id="UP001212997"/>
    </source>
</evidence>